<evidence type="ECO:0000313" key="1">
    <source>
        <dbReference type="EMBL" id="KTD24155.1"/>
    </source>
</evidence>
<organism evidence="1 2">
    <name type="scientific">Legionella maceachernii</name>
    <dbReference type="NCBI Taxonomy" id="466"/>
    <lineage>
        <taxon>Bacteria</taxon>
        <taxon>Pseudomonadati</taxon>
        <taxon>Pseudomonadota</taxon>
        <taxon>Gammaproteobacteria</taxon>
        <taxon>Legionellales</taxon>
        <taxon>Legionellaceae</taxon>
        <taxon>Legionella</taxon>
    </lineage>
</organism>
<dbReference type="PATRIC" id="fig|466.6.peg.3242"/>
<dbReference type="AlphaFoldDB" id="A0A0W0VVJ3"/>
<comment type="caution">
    <text evidence="1">The sequence shown here is derived from an EMBL/GenBank/DDBJ whole genome shotgun (WGS) entry which is preliminary data.</text>
</comment>
<protein>
    <submittedName>
        <fullName evidence="1">Uncharacterized protein</fullName>
    </submittedName>
</protein>
<proteinExistence type="predicted"/>
<accession>A0A0W0VVJ3</accession>
<dbReference type="RefSeq" id="WP_162263034.1">
    <property type="nucleotide sequence ID" value="NZ_UHIB01000001.1"/>
</dbReference>
<dbReference type="Proteomes" id="UP000054908">
    <property type="component" value="Unassembled WGS sequence"/>
</dbReference>
<reference evidence="1 2" key="1">
    <citation type="submission" date="2015-11" db="EMBL/GenBank/DDBJ databases">
        <title>Genomic analysis of 38 Legionella species identifies large and diverse effector repertoires.</title>
        <authorList>
            <person name="Burstein D."/>
            <person name="Amaro F."/>
            <person name="Zusman T."/>
            <person name="Lifshitz Z."/>
            <person name="Cohen O."/>
            <person name="Gilbert J.A."/>
            <person name="Pupko T."/>
            <person name="Shuman H.A."/>
            <person name="Segal G."/>
        </authorList>
    </citation>
    <scope>NUCLEOTIDE SEQUENCE [LARGE SCALE GENOMIC DNA]</scope>
    <source>
        <strain evidence="1 2">PX-1-G2-E2</strain>
    </source>
</reference>
<gene>
    <name evidence="1" type="ORF">Lmac_3028</name>
</gene>
<name>A0A0W0VVJ3_9GAMM</name>
<sequence>MKIQLIIAIIRIARFAEGLREFLNIEQGKSITQNGESRIILDAYKLHITFSGG</sequence>
<keyword evidence="2" id="KW-1185">Reference proteome</keyword>
<dbReference type="EMBL" id="LNYL01000051">
    <property type="protein sequence ID" value="KTD24155.1"/>
    <property type="molecule type" value="Genomic_DNA"/>
</dbReference>
<evidence type="ECO:0000313" key="2">
    <source>
        <dbReference type="Proteomes" id="UP000054908"/>
    </source>
</evidence>